<sequence length="213" mass="24370">MHSELKCISRSPLFANLPQRVKERLLTISSHREFYPRGALIQQPLADADGMVIIDEGSAKVYNVAEDGREKIIYILNSGDIEGQQHLFKHIKNYNFIQSLEDSWVCSIKYADFQGLLQHSPALSLSILNNFGNQLIEIERNSVRRDLLDAKNRIMAYFGDLQQLLGKTKFILPIKKKELASMLGITPETLSRQLHVLIQEKRIKVTGREIQLL</sequence>
<dbReference type="SUPFAM" id="SSF46785">
    <property type="entry name" value="Winged helix' DNA-binding domain"/>
    <property type="match status" value="1"/>
</dbReference>
<dbReference type="InterPro" id="IPR050397">
    <property type="entry name" value="Env_Response_Regulators"/>
</dbReference>
<dbReference type="SMART" id="SM00100">
    <property type="entry name" value="cNMP"/>
    <property type="match status" value="1"/>
</dbReference>
<dbReference type="Pfam" id="PF00027">
    <property type="entry name" value="cNMP_binding"/>
    <property type="match status" value="1"/>
</dbReference>
<gene>
    <name evidence="6" type="ORF">BSQ49_11605</name>
</gene>
<dbReference type="Proteomes" id="UP000314960">
    <property type="component" value="Chromosome"/>
</dbReference>
<dbReference type="CDD" id="cd00038">
    <property type="entry name" value="CAP_ED"/>
    <property type="match status" value="1"/>
</dbReference>
<dbReference type="PROSITE" id="PS51063">
    <property type="entry name" value="HTH_CRP_2"/>
    <property type="match status" value="1"/>
</dbReference>
<feature type="domain" description="HTH crp-type" evidence="5">
    <location>
        <begin position="148"/>
        <end position="213"/>
    </location>
</feature>
<protein>
    <submittedName>
        <fullName evidence="6">Crp/Fnr family transcriptional regulator</fullName>
    </submittedName>
</protein>
<keyword evidence="2" id="KW-0238">DNA-binding</keyword>
<dbReference type="GO" id="GO:0003677">
    <property type="term" value="F:DNA binding"/>
    <property type="evidence" value="ECO:0007669"/>
    <property type="project" value="UniProtKB-KW"/>
</dbReference>
<dbReference type="InterPro" id="IPR018490">
    <property type="entry name" value="cNMP-bd_dom_sf"/>
</dbReference>
<accession>A0A3S6QX15</accession>
<dbReference type="EMBL" id="CP018176">
    <property type="protein sequence ID" value="AUJ30775.1"/>
    <property type="molecule type" value="Genomic_DNA"/>
</dbReference>
<dbReference type="InterPro" id="IPR012318">
    <property type="entry name" value="HTH_CRP"/>
</dbReference>
<dbReference type="InterPro" id="IPR036388">
    <property type="entry name" value="WH-like_DNA-bd_sf"/>
</dbReference>
<evidence type="ECO:0000256" key="3">
    <source>
        <dbReference type="ARBA" id="ARBA00023163"/>
    </source>
</evidence>
<keyword evidence="1" id="KW-0805">Transcription regulation</keyword>
<evidence type="ECO:0000259" key="4">
    <source>
        <dbReference type="PROSITE" id="PS50042"/>
    </source>
</evidence>
<reference evidence="6 7" key="1">
    <citation type="submission" date="2016-11" db="EMBL/GenBank/DDBJ databases">
        <title>Interaction between Lactobacillus species and yeast in water kefir.</title>
        <authorList>
            <person name="Behr J."/>
            <person name="Xu D."/>
            <person name="Vogel R.F."/>
        </authorList>
    </citation>
    <scope>NUCLEOTIDE SEQUENCE [LARGE SCALE GENOMIC DNA]</scope>
    <source>
        <strain evidence="6 7">TMW 1.1822</strain>
    </source>
</reference>
<feature type="domain" description="Cyclic nucleotide-binding" evidence="4">
    <location>
        <begin position="13"/>
        <end position="134"/>
    </location>
</feature>
<dbReference type="SUPFAM" id="SSF51206">
    <property type="entry name" value="cAMP-binding domain-like"/>
    <property type="match status" value="1"/>
</dbReference>
<dbReference type="InterPro" id="IPR014710">
    <property type="entry name" value="RmlC-like_jellyroll"/>
</dbReference>
<dbReference type="KEGG" id="lhw:BSQ49_11605"/>
<dbReference type="PROSITE" id="PS50042">
    <property type="entry name" value="CNMP_BINDING_3"/>
    <property type="match status" value="1"/>
</dbReference>
<organism evidence="6 7">
    <name type="scientific">Liquorilactobacillus hordei</name>
    <dbReference type="NCBI Taxonomy" id="468911"/>
    <lineage>
        <taxon>Bacteria</taxon>
        <taxon>Bacillati</taxon>
        <taxon>Bacillota</taxon>
        <taxon>Bacilli</taxon>
        <taxon>Lactobacillales</taxon>
        <taxon>Lactobacillaceae</taxon>
        <taxon>Liquorilactobacillus</taxon>
    </lineage>
</organism>
<keyword evidence="3" id="KW-0804">Transcription</keyword>
<dbReference type="GO" id="GO:0003700">
    <property type="term" value="F:DNA-binding transcription factor activity"/>
    <property type="evidence" value="ECO:0007669"/>
    <property type="project" value="TreeGrafter"/>
</dbReference>
<evidence type="ECO:0000313" key="6">
    <source>
        <dbReference type="EMBL" id="AUJ30775.1"/>
    </source>
</evidence>
<name>A0A3S6QX15_9LACO</name>
<dbReference type="RefSeq" id="WP_141055491.1">
    <property type="nucleotide sequence ID" value="NZ_CP018176.1"/>
</dbReference>
<dbReference type="AlphaFoldDB" id="A0A3S6QX15"/>
<dbReference type="PANTHER" id="PTHR24567:SF28">
    <property type="entry name" value="LISTERIOLYSIN REGULATORY PROTEIN"/>
    <property type="match status" value="1"/>
</dbReference>
<evidence type="ECO:0000259" key="5">
    <source>
        <dbReference type="PROSITE" id="PS51063"/>
    </source>
</evidence>
<dbReference type="PANTHER" id="PTHR24567">
    <property type="entry name" value="CRP FAMILY TRANSCRIPTIONAL REGULATORY PROTEIN"/>
    <property type="match status" value="1"/>
</dbReference>
<dbReference type="Gene3D" id="2.60.120.10">
    <property type="entry name" value="Jelly Rolls"/>
    <property type="match status" value="1"/>
</dbReference>
<evidence type="ECO:0000313" key="7">
    <source>
        <dbReference type="Proteomes" id="UP000314960"/>
    </source>
</evidence>
<dbReference type="GO" id="GO:0005829">
    <property type="term" value="C:cytosol"/>
    <property type="evidence" value="ECO:0007669"/>
    <property type="project" value="TreeGrafter"/>
</dbReference>
<evidence type="ECO:0000256" key="1">
    <source>
        <dbReference type="ARBA" id="ARBA00023015"/>
    </source>
</evidence>
<dbReference type="SMART" id="SM00419">
    <property type="entry name" value="HTH_CRP"/>
    <property type="match status" value="1"/>
</dbReference>
<dbReference type="Gene3D" id="1.10.10.10">
    <property type="entry name" value="Winged helix-like DNA-binding domain superfamily/Winged helix DNA-binding domain"/>
    <property type="match status" value="1"/>
</dbReference>
<evidence type="ECO:0000256" key="2">
    <source>
        <dbReference type="ARBA" id="ARBA00023125"/>
    </source>
</evidence>
<dbReference type="Pfam" id="PF13545">
    <property type="entry name" value="HTH_Crp_2"/>
    <property type="match status" value="1"/>
</dbReference>
<dbReference type="InterPro" id="IPR036390">
    <property type="entry name" value="WH_DNA-bd_sf"/>
</dbReference>
<proteinExistence type="predicted"/>
<dbReference type="InterPro" id="IPR000595">
    <property type="entry name" value="cNMP-bd_dom"/>
</dbReference>